<dbReference type="InterPro" id="IPR029240">
    <property type="entry name" value="MMS19_N"/>
</dbReference>
<evidence type="ECO:0000256" key="4">
    <source>
        <dbReference type="ARBA" id="ARBA00023242"/>
    </source>
</evidence>
<dbReference type="InterPro" id="IPR039920">
    <property type="entry name" value="MMS19"/>
</dbReference>
<keyword evidence="9" id="KW-1185">Reference proteome</keyword>
<dbReference type="PANTHER" id="PTHR12891:SF0">
    <property type="entry name" value="MMS19 NUCLEOTIDE EXCISION REPAIR PROTEIN HOMOLOG"/>
    <property type="match status" value="1"/>
</dbReference>
<comment type="subcellular location">
    <subcellularLocation>
        <location evidence="1 5">Nucleus</location>
    </subcellularLocation>
</comment>
<evidence type="ECO:0000313" key="8">
    <source>
        <dbReference type="EMBL" id="KAG0566152.1"/>
    </source>
</evidence>
<evidence type="ECO:0000256" key="1">
    <source>
        <dbReference type="ARBA" id="ARBA00004123"/>
    </source>
</evidence>
<dbReference type="PANTHER" id="PTHR12891">
    <property type="entry name" value="DNA REPAIR/TRANSCRIPTION PROTEIN MET18/MMS19"/>
    <property type="match status" value="1"/>
</dbReference>
<dbReference type="GO" id="GO:0005634">
    <property type="term" value="C:nucleus"/>
    <property type="evidence" value="ECO:0007669"/>
    <property type="project" value="UniProtKB-SubCell"/>
</dbReference>
<gene>
    <name evidence="8" type="ORF">KC19_7G042200</name>
</gene>
<dbReference type="GO" id="GO:0006281">
    <property type="term" value="P:DNA repair"/>
    <property type="evidence" value="ECO:0007669"/>
    <property type="project" value="UniProtKB-UniRule"/>
</dbReference>
<name>A0A8T0HAK9_CERPU</name>
<dbReference type="GO" id="GO:0051604">
    <property type="term" value="P:protein maturation"/>
    <property type="evidence" value="ECO:0007669"/>
    <property type="project" value="UniProtKB-UniRule"/>
</dbReference>
<dbReference type="GO" id="GO:0016226">
    <property type="term" value="P:iron-sulfur cluster assembly"/>
    <property type="evidence" value="ECO:0007669"/>
    <property type="project" value="UniProtKB-UniRule"/>
</dbReference>
<keyword evidence="5" id="KW-0227">DNA damage</keyword>
<evidence type="ECO:0000256" key="5">
    <source>
        <dbReference type="RuleBase" id="RU367072"/>
    </source>
</evidence>
<dbReference type="EMBL" id="CM026428">
    <property type="protein sequence ID" value="KAG0566152.1"/>
    <property type="molecule type" value="Genomic_DNA"/>
</dbReference>
<dbReference type="Gene3D" id="1.25.10.10">
    <property type="entry name" value="Leucine-rich Repeat Variant"/>
    <property type="match status" value="2"/>
</dbReference>
<comment type="caution">
    <text evidence="8">The sequence shown here is derived from an EMBL/GenBank/DDBJ whole genome shotgun (WGS) entry which is preliminary data.</text>
</comment>
<feature type="domain" description="MMS19 C-terminal" evidence="6">
    <location>
        <begin position="610"/>
        <end position="1054"/>
    </location>
</feature>
<dbReference type="Pfam" id="PF14500">
    <property type="entry name" value="MMS19_N"/>
    <property type="match status" value="1"/>
</dbReference>
<evidence type="ECO:0000313" key="9">
    <source>
        <dbReference type="Proteomes" id="UP000822688"/>
    </source>
</evidence>
<dbReference type="InterPro" id="IPR011989">
    <property type="entry name" value="ARM-like"/>
</dbReference>
<evidence type="ECO:0000259" key="7">
    <source>
        <dbReference type="Pfam" id="PF14500"/>
    </source>
</evidence>
<evidence type="ECO:0000259" key="6">
    <source>
        <dbReference type="Pfam" id="PF12460"/>
    </source>
</evidence>
<accession>A0A8T0HAK9</accession>
<keyword evidence="3" id="KW-0677">Repeat</keyword>
<dbReference type="Pfam" id="PF12460">
    <property type="entry name" value="MMS19_C"/>
    <property type="match status" value="1"/>
</dbReference>
<protein>
    <recommendedName>
        <fullName evidence="5">MMS19 nucleotide excision repair protein</fullName>
    </recommendedName>
</protein>
<dbReference type="Proteomes" id="UP000822688">
    <property type="component" value="Chromosome 7"/>
</dbReference>
<dbReference type="AlphaFoldDB" id="A0A8T0HAK9"/>
<proteinExistence type="inferred from homology"/>
<dbReference type="GO" id="GO:0097361">
    <property type="term" value="C:cytosolic [4Fe-4S] assembly targeting complex"/>
    <property type="evidence" value="ECO:0007669"/>
    <property type="project" value="UniProtKB-UniRule"/>
</dbReference>
<dbReference type="SUPFAM" id="SSF48371">
    <property type="entry name" value="ARM repeat"/>
    <property type="match status" value="2"/>
</dbReference>
<sequence length="1101" mass="119864">MASATLESLIESYVDSQRPAAQQASSAKAISKEVLEGRLTIQSLVLTLGTYLTTTDNIVRARGTLLLSDILDDLSQKPLEDTAIKSITNFYSARLGDWHCLRGAVLGSLSLLRRKSNVGAVEIEEAREVAKSALANLHVQALAQRDRMICLELFECLLEKHADAVAPLEGDLVFGIVAAVEEEKDPRCLLLAFRIIQLLARLYPDPNGPIASCADELFDVVSRYFPISFNPQPNNPDGITREDLATALKEAFACTPIFAPFCIPLLLEKLSSSLRRAKLDALNYLGYCGLVYGAKVLSEYTVSVWEALKTELLPLSVPSSSTSLEPQDVEIVKEALTCLRSWVLVFQIEKDLSLESGDFLRLIQQDGIVEDLITCLKNDTESRGHPESAMKDRGKYQAEAAGRVLAESTQASPSSCFLICKQVLTQVMTAAGLVVDEEFLTNQDRDRSRSVIGLDIVLHIVVAARSLAEKVFLEHGQSAAITSKKWLNPLREQSENLIGAFHQAITDKWSKDSSVLGVAGLQALASFPASFSPLSSDQLRRILLILKDLLIDGTEEKLLTNVFTALERISSVEQRSGTMDGDVGILTVVVPDLLRVVREATKSTTVGKPLQVLAKICGPRSVARQLVITHLTESVHLDLSGVKGNEELDEICAKLVVVLQCLSEDILPWCDGQSADQSVTMELSMEIWTIVSTDAVKCSQEVLEWSLKAMRGAVSKCDATVQSKILHKGVKLLFDTSPHHEGEMDWSVALLASVIVSLRPSTIVPNKQSLLTLLMRAAQSQKPLLVTETAAQAVASMLNKWVVASANEADRFTLDKAVNMALGEGCLSLITSNSVPDNLEETGLGRDVSKVSGVRAAAWIGKGLAMRGHNGVSDVASILLRLLLSGASKEEESCSLAMAAAEGLGIILKDSDVCLNKAHHAVIRPLYKQRFFSSMLKPLLEAVRSSSDTHVKLWLYRGLGHLISGTPHVALLADGAKVFPVILGTLLFLYSDPSDSDLLLSTLLALSAFLVDVHQGRSVAGEHVSSIVKRMLTLIQYQYSVVVRETALQCLGAVVGLPYTRVYPLRTEVLKALSAALDDRKRVVRKEAVRCRQAWTLIASK</sequence>
<comment type="function">
    <text evidence="5">Key component of the cytosolic iron-sulfur protein assembly (CIA) complex, a multiprotein complex that mediates the incorporation of iron-sulfur cluster into apoproteins specifically involved in DNA metabolism and genomic integrity. In the CIA complex, MMS19 acts as an adapter between early-acting CIA components and a subset of cellular target iron-sulfur proteins.</text>
</comment>
<keyword evidence="5" id="KW-0234">DNA repair</keyword>
<dbReference type="InterPro" id="IPR024687">
    <property type="entry name" value="MMS19_C"/>
</dbReference>
<evidence type="ECO:0000256" key="3">
    <source>
        <dbReference type="ARBA" id="ARBA00022737"/>
    </source>
</evidence>
<organism evidence="8 9">
    <name type="scientific">Ceratodon purpureus</name>
    <name type="common">Fire moss</name>
    <name type="synonym">Dicranum purpureum</name>
    <dbReference type="NCBI Taxonomy" id="3225"/>
    <lineage>
        <taxon>Eukaryota</taxon>
        <taxon>Viridiplantae</taxon>
        <taxon>Streptophyta</taxon>
        <taxon>Embryophyta</taxon>
        <taxon>Bryophyta</taxon>
        <taxon>Bryophytina</taxon>
        <taxon>Bryopsida</taxon>
        <taxon>Dicranidae</taxon>
        <taxon>Pseudoditrichales</taxon>
        <taxon>Ditrichaceae</taxon>
        <taxon>Ceratodon</taxon>
    </lineage>
</organism>
<comment type="similarity">
    <text evidence="2 5">Belongs to the MET18/MMS19 family.</text>
</comment>
<dbReference type="InterPro" id="IPR016024">
    <property type="entry name" value="ARM-type_fold"/>
</dbReference>
<evidence type="ECO:0000256" key="2">
    <source>
        <dbReference type="ARBA" id="ARBA00009340"/>
    </source>
</evidence>
<reference evidence="8" key="1">
    <citation type="submission" date="2020-06" db="EMBL/GenBank/DDBJ databases">
        <title>WGS assembly of Ceratodon purpureus strain R40.</title>
        <authorList>
            <person name="Carey S.B."/>
            <person name="Jenkins J."/>
            <person name="Shu S."/>
            <person name="Lovell J.T."/>
            <person name="Sreedasyam A."/>
            <person name="Maumus F."/>
            <person name="Tiley G.P."/>
            <person name="Fernandez-Pozo N."/>
            <person name="Barry K."/>
            <person name="Chen C."/>
            <person name="Wang M."/>
            <person name="Lipzen A."/>
            <person name="Daum C."/>
            <person name="Saski C.A."/>
            <person name="Payton A.C."/>
            <person name="Mcbreen J.C."/>
            <person name="Conrad R.E."/>
            <person name="Kollar L.M."/>
            <person name="Olsson S."/>
            <person name="Huttunen S."/>
            <person name="Landis J.B."/>
            <person name="Wickett N.J."/>
            <person name="Johnson M.G."/>
            <person name="Rensing S.A."/>
            <person name="Grimwood J."/>
            <person name="Schmutz J."/>
            <person name="Mcdaniel S.F."/>
        </authorList>
    </citation>
    <scope>NUCLEOTIDE SEQUENCE</scope>
    <source>
        <strain evidence="8">R40</strain>
    </source>
</reference>
<keyword evidence="4 5" id="KW-0539">Nucleus</keyword>
<feature type="domain" description="MMS19 N-terminal" evidence="7">
    <location>
        <begin position="47"/>
        <end position="313"/>
    </location>
</feature>